<evidence type="ECO:0000313" key="2">
    <source>
        <dbReference type="Proteomes" id="UP000275408"/>
    </source>
</evidence>
<comment type="caution">
    <text evidence="1">The sequence shown here is derived from an EMBL/GenBank/DDBJ whole genome shotgun (WGS) entry which is preliminary data.</text>
</comment>
<proteinExistence type="predicted"/>
<keyword evidence="2" id="KW-1185">Reference proteome</keyword>
<accession>A0A3M6TKE5</accession>
<name>A0A3M6TKE5_POCDA</name>
<gene>
    <name evidence="1" type="ORF">pdam_00012492</name>
</gene>
<organism evidence="1 2">
    <name type="scientific">Pocillopora damicornis</name>
    <name type="common">Cauliflower coral</name>
    <name type="synonym">Millepora damicornis</name>
    <dbReference type="NCBI Taxonomy" id="46731"/>
    <lineage>
        <taxon>Eukaryota</taxon>
        <taxon>Metazoa</taxon>
        <taxon>Cnidaria</taxon>
        <taxon>Anthozoa</taxon>
        <taxon>Hexacorallia</taxon>
        <taxon>Scleractinia</taxon>
        <taxon>Astrocoeniina</taxon>
        <taxon>Pocilloporidae</taxon>
        <taxon>Pocillopora</taxon>
    </lineage>
</organism>
<dbReference type="AlphaFoldDB" id="A0A3M6TKE5"/>
<evidence type="ECO:0000313" key="1">
    <source>
        <dbReference type="EMBL" id="RMX41829.1"/>
    </source>
</evidence>
<dbReference type="Proteomes" id="UP000275408">
    <property type="component" value="Unassembled WGS sequence"/>
</dbReference>
<reference evidence="1 2" key="1">
    <citation type="journal article" date="2018" name="Sci. Rep.">
        <title>Comparative analysis of the Pocillopora damicornis genome highlights role of immune system in coral evolution.</title>
        <authorList>
            <person name="Cunning R."/>
            <person name="Bay R.A."/>
            <person name="Gillette P."/>
            <person name="Baker A.C."/>
            <person name="Traylor-Knowles N."/>
        </authorList>
    </citation>
    <scope>NUCLEOTIDE SEQUENCE [LARGE SCALE GENOMIC DNA]</scope>
    <source>
        <strain evidence="1">RSMAS</strain>
        <tissue evidence="1">Whole animal</tissue>
    </source>
</reference>
<sequence length="140" mass="15943">MANALGFLGTKKQIQILDGCPNNENFFDDVENMCNEIVSACNLKIEIPFSRNRSSTSKKELKFNRQVPTVSFVEKVIKNRLRSVYNTTKKASGKAGQLTYSVYRVAGLKLLMLTCVRASGKRDFIHTRYMVLVLKQITDW</sequence>
<dbReference type="EMBL" id="RCHS01003437">
    <property type="protein sequence ID" value="RMX41829.1"/>
    <property type="molecule type" value="Genomic_DNA"/>
</dbReference>
<protein>
    <submittedName>
        <fullName evidence="1">Uncharacterized protein</fullName>
    </submittedName>
</protein>